<protein>
    <recommendedName>
        <fullName evidence="4">Reverse transcriptase zinc-binding domain-containing protein</fullName>
    </recommendedName>
</protein>
<reference evidence="3" key="1">
    <citation type="journal article" date="2017" name="Front. Plant Sci.">
        <title>Climate Clever Clovers: New Paradigm to Reduce the Environmental Footprint of Ruminants by Breeding Low Methanogenic Forages Utilizing Haplotype Variation.</title>
        <authorList>
            <person name="Kaur P."/>
            <person name="Appels R."/>
            <person name="Bayer P.E."/>
            <person name="Keeble-Gagnere G."/>
            <person name="Wang J."/>
            <person name="Hirakawa H."/>
            <person name="Shirasawa K."/>
            <person name="Vercoe P."/>
            <person name="Stefanova K."/>
            <person name="Durmic Z."/>
            <person name="Nichols P."/>
            <person name="Revell C."/>
            <person name="Isobe S.N."/>
            <person name="Edwards D."/>
            <person name="Erskine W."/>
        </authorList>
    </citation>
    <scope>NUCLEOTIDE SEQUENCE [LARGE SCALE GENOMIC DNA]</scope>
    <source>
        <strain evidence="3">cv. Daliak</strain>
    </source>
</reference>
<dbReference type="Proteomes" id="UP000242715">
    <property type="component" value="Unassembled WGS sequence"/>
</dbReference>
<sequence length="273" mass="31322">MLLLNVLCSILYGVNVGDPNDAISDWFSNGVTKNVGNGRMTSFWFDPWLGGILLKTQFQRLFQVSAQSTNMVSEMGNWVEGQWVWDLRWRRDLFVWELNLLESLREILDRAIISTADDSWYWKHDSSGLYSDRLPTRQNLWQQGVIEDASAFMRVLYGLGLESDDHLFGSCNLISPIWYSILRWLGVEFMPFRGVLGFFEAFLGMGTGTFIVECLVDRVKLLSWKWFLEYGGCLVGSHWVRRIGGPLVACPTCRLSLSLSPSPWGVFLFSYLL</sequence>
<dbReference type="OrthoDB" id="1306001at2759"/>
<keyword evidence="3" id="KW-1185">Reference proteome</keyword>
<evidence type="ECO:0000313" key="3">
    <source>
        <dbReference type="Proteomes" id="UP000242715"/>
    </source>
</evidence>
<keyword evidence="1" id="KW-0732">Signal</keyword>
<evidence type="ECO:0008006" key="4">
    <source>
        <dbReference type="Google" id="ProtNLM"/>
    </source>
</evidence>
<dbReference type="EMBL" id="DF973530">
    <property type="protein sequence ID" value="GAU33515.1"/>
    <property type="molecule type" value="Genomic_DNA"/>
</dbReference>
<evidence type="ECO:0000313" key="2">
    <source>
        <dbReference type="EMBL" id="GAU33515.1"/>
    </source>
</evidence>
<organism evidence="2 3">
    <name type="scientific">Trifolium subterraneum</name>
    <name type="common">Subterranean clover</name>
    <dbReference type="NCBI Taxonomy" id="3900"/>
    <lineage>
        <taxon>Eukaryota</taxon>
        <taxon>Viridiplantae</taxon>
        <taxon>Streptophyta</taxon>
        <taxon>Embryophyta</taxon>
        <taxon>Tracheophyta</taxon>
        <taxon>Spermatophyta</taxon>
        <taxon>Magnoliopsida</taxon>
        <taxon>eudicotyledons</taxon>
        <taxon>Gunneridae</taxon>
        <taxon>Pentapetalae</taxon>
        <taxon>rosids</taxon>
        <taxon>fabids</taxon>
        <taxon>Fabales</taxon>
        <taxon>Fabaceae</taxon>
        <taxon>Papilionoideae</taxon>
        <taxon>50 kb inversion clade</taxon>
        <taxon>NPAAA clade</taxon>
        <taxon>Hologalegina</taxon>
        <taxon>IRL clade</taxon>
        <taxon>Trifolieae</taxon>
        <taxon>Trifolium</taxon>
    </lineage>
</organism>
<dbReference type="PANTHER" id="PTHR36617:SF16">
    <property type="entry name" value="OS04G0516500 PROTEIN"/>
    <property type="match status" value="1"/>
</dbReference>
<proteinExistence type="predicted"/>
<accession>A0A2Z6NBU2</accession>
<dbReference type="AlphaFoldDB" id="A0A2Z6NBU2"/>
<evidence type="ECO:0000256" key="1">
    <source>
        <dbReference type="SAM" id="SignalP"/>
    </source>
</evidence>
<feature type="signal peptide" evidence="1">
    <location>
        <begin position="1"/>
        <end position="17"/>
    </location>
</feature>
<name>A0A2Z6NBU2_TRISU</name>
<gene>
    <name evidence="2" type="ORF">TSUD_386600</name>
</gene>
<dbReference type="PANTHER" id="PTHR36617">
    <property type="entry name" value="PROTEIN, PUTATIVE-RELATED"/>
    <property type="match status" value="1"/>
</dbReference>
<feature type="chain" id="PRO_5016280811" description="Reverse transcriptase zinc-binding domain-containing protein" evidence="1">
    <location>
        <begin position="18"/>
        <end position="273"/>
    </location>
</feature>